<dbReference type="Pfam" id="PF00753">
    <property type="entry name" value="Lactamase_B"/>
    <property type="match status" value="1"/>
</dbReference>
<dbReference type="CDD" id="cd16282">
    <property type="entry name" value="metallo-hydrolase-like_MBL-fold"/>
    <property type="match status" value="1"/>
</dbReference>
<proteinExistence type="predicted"/>
<dbReference type="InterPro" id="IPR036866">
    <property type="entry name" value="RibonucZ/Hydroxyglut_hydro"/>
</dbReference>
<feature type="signal peptide" evidence="1">
    <location>
        <begin position="1"/>
        <end position="29"/>
    </location>
</feature>
<evidence type="ECO:0000313" key="3">
    <source>
        <dbReference type="EMBL" id="MFC7289878.1"/>
    </source>
</evidence>
<dbReference type="PANTHER" id="PTHR42951">
    <property type="entry name" value="METALLO-BETA-LACTAMASE DOMAIN-CONTAINING"/>
    <property type="match status" value="1"/>
</dbReference>
<evidence type="ECO:0000259" key="2">
    <source>
        <dbReference type="SMART" id="SM00849"/>
    </source>
</evidence>
<keyword evidence="1" id="KW-0732">Signal</keyword>
<dbReference type="InterPro" id="IPR001279">
    <property type="entry name" value="Metallo-B-lactamas"/>
</dbReference>
<feature type="domain" description="Metallo-beta-lactamase" evidence="2">
    <location>
        <begin position="62"/>
        <end position="252"/>
    </location>
</feature>
<dbReference type="SMART" id="SM00849">
    <property type="entry name" value="Lactamase_B"/>
    <property type="match status" value="1"/>
</dbReference>
<feature type="chain" id="PRO_5045339074" evidence="1">
    <location>
        <begin position="30"/>
        <end position="328"/>
    </location>
</feature>
<dbReference type="SUPFAM" id="SSF56281">
    <property type="entry name" value="Metallo-hydrolase/oxidoreductase"/>
    <property type="match status" value="1"/>
</dbReference>
<reference evidence="4" key="1">
    <citation type="journal article" date="2019" name="Int. J. Syst. Evol. Microbiol.">
        <title>The Global Catalogue of Microorganisms (GCM) 10K type strain sequencing project: providing services to taxonomists for standard genome sequencing and annotation.</title>
        <authorList>
            <consortium name="The Broad Institute Genomics Platform"/>
            <consortium name="The Broad Institute Genome Sequencing Center for Infectious Disease"/>
            <person name="Wu L."/>
            <person name="Ma J."/>
        </authorList>
    </citation>
    <scope>NUCLEOTIDE SEQUENCE [LARGE SCALE GENOMIC DNA]</scope>
    <source>
        <strain evidence="4">KACC 12508</strain>
    </source>
</reference>
<organism evidence="3 4">
    <name type="scientific">Herminiimonas glaciei</name>
    <dbReference type="NCBI Taxonomy" id="523788"/>
    <lineage>
        <taxon>Bacteria</taxon>
        <taxon>Pseudomonadati</taxon>
        <taxon>Pseudomonadota</taxon>
        <taxon>Betaproteobacteria</taxon>
        <taxon>Burkholderiales</taxon>
        <taxon>Oxalobacteraceae</taxon>
        <taxon>Herminiimonas</taxon>
    </lineage>
</organism>
<dbReference type="RefSeq" id="WP_382273137.1">
    <property type="nucleotide sequence ID" value="NZ_JBHTBU010000003.1"/>
</dbReference>
<evidence type="ECO:0000313" key="4">
    <source>
        <dbReference type="Proteomes" id="UP001596542"/>
    </source>
</evidence>
<sequence length="328" mass="36457">MQGYRQSYHKVCGLLLLALALFGAGTALAADDITLRPIKVSPHVYYFQGTAGMASAANKGFMSNAGFVVTKDGVVVFDALATPVLGGAMLKAIKRITPLPVKRVIISHYHADHFYGLQAFKAQGAEVWAHENGRAALGSDLTQERLQQRRKDLAPWVNENTQLVPADRWLSFKDGKVMPFEMGGMHFRIIDSSGAHSPEDIMLYVEEDKVLFAGDLFFTGRIPFVGEANSKVWLEALDRMLEVKPALVIPGHGKMSSQPMQDMQLTRDYLIFLRKQMGEAVADMVPFDAAYAKVDWSGFAKYPAFEQANRLNAYGTYILMEKESLDKR</sequence>
<accession>A0ABW2IFU0</accession>
<protein>
    <submittedName>
        <fullName evidence="3">MBL fold metallo-hydrolase</fullName>
    </submittedName>
</protein>
<keyword evidence="4" id="KW-1185">Reference proteome</keyword>
<comment type="caution">
    <text evidence="3">The sequence shown here is derived from an EMBL/GenBank/DDBJ whole genome shotgun (WGS) entry which is preliminary data.</text>
</comment>
<dbReference type="Proteomes" id="UP001596542">
    <property type="component" value="Unassembled WGS sequence"/>
</dbReference>
<dbReference type="PANTHER" id="PTHR42951:SF20">
    <property type="entry name" value="BETA LACTAMASE"/>
    <property type="match status" value="1"/>
</dbReference>
<dbReference type="InterPro" id="IPR050855">
    <property type="entry name" value="NDM-1-like"/>
</dbReference>
<name>A0ABW2IFU0_9BURK</name>
<gene>
    <name evidence="3" type="ORF">ACFQPC_17645</name>
</gene>
<dbReference type="Gene3D" id="3.60.15.10">
    <property type="entry name" value="Ribonuclease Z/Hydroxyacylglutathione hydrolase-like"/>
    <property type="match status" value="1"/>
</dbReference>
<dbReference type="EMBL" id="JBHTBU010000003">
    <property type="protein sequence ID" value="MFC7289878.1"/>
    <property type="molecule type" value="Genomic_DNA"/>
</dbReference>
<evidence type="ECO:0000256" key="1">
    <source>
        <dbReference type="SAM" id="SignalP"/>
    </source>
</evidence>